<reference evidence="8 9" key="1">
    <citation type="submission" date="2024-02" db="EMBL/GenBank/DDBJ databases">
        <title>Full genome sequence of Nocardioides kribbensis.</title>
        <authorList>
            <person name="Poletto B.L."/>
            <person name="Silva G."/>
            <person name="Galante D."/>
            <person name="Campos K.R."/>
            <person name="Santos M.B.N."/>
            <person name="Sacchi C.T."/>
        </authorList>
    </citation>
    <scope>NUCLEOTIDE SEQUENCE [LARGE SCALE GENOMIC DNA]</scope>
    <source>
        <strain evidence="8 9">O4R</strain>
    </source>
</reference>
<dbReference type="EMBL" id="JBEGDP010000020">
    <property type="protein sequence ID" value="MEQ7848696.1"/>
    <property type="molecule type" value="Genomic_DNA"/>
</dbReference>
<keyword evidence="9" id="KW-1185">Reference proteome</keyword>
<dbReference type="InterPro" id="IPR052902">
    <property type="entry name" value="ABC-2_transporter"/>
</dbReference>
<keyword evidence="4 6" id="KW-0472">Membrane</keyword>
<evidence type="ECO:0000256" key="6">
    <source>
        <dbReference type="SAM" id="Phobius"/>
    </source>
</evidence>
<feature type="transmembrane region" description="Helical" evidence="6">
    <location>
        <begin position="190"/>
        <end position="207"/>
    </location>
</feature>
<evidence type="ECO:0000256" key="2">
    <source>
        <dbReference type="ARBA" id="ARBA00022692"/>
    </source>
</evidence>
<feature type="transmembrane region" description="Helical" evidence="6">
    <location>
        <begin position="73"/>
        <end position="94"/>
    </location>
</feature>
<evidence type="ECO:0000256" key="3">
    <source>
        <dbReference type="ARBA" id="ARBA00022989"/>
    </source>
</evidence>
<protein>
    <submittedName>
        <fullName evidence="8">ABC transporter permease</fullName>
    </submittedName>
</protein>
<feature type="transmembrane region" description="Helical" evidence="6">
    <location>
        <begin position="49"/>
        <end position="67"/>
    </location>
</feature>
<evidence type="ECO:0000256" key="5">
    <source>
        <dbReference type="SAM" id="MobiDB-lite"/>
    </source>
</evidence>
<evidence type="ECO:0000256" key="1">
    <source>
        <dbReference type="ARBA" id="ARBA00004141"/>
    </source>
</evidence>
<keyword evidence="3 6" id="KW-1133">Transmembrane helix</keyword>
<evidence type="ECO:0000313" key="9">
    <source>
        <dbReference type="Proteomes" id="UP001482520"/>
    </source>
</evidence>
<evidence type="ECO:0000259" key="7">
    <source>
        <dbReference type="Pfam" id="PF01061"/>
    </source>
</evidence>
<evidence type="ECO:0000313" key="8">
    <source>
        <dbReference type="EMBL" id="MEQ7848696.1"/>
    </source>
</evidence>
<dbReference type="RefSeq" id="WP_349805194.1">
    <property type="nucleotide sequence ID" value="NZ_JBEGDP010000020.1"/>
</dbReference>
<feature type="domain" description="ABC-2 type transporter transmembrane" evidence="7">
    <location>
        <begin position="36"/>
        <end position="217"/>
    </location>
</feature>
<comment type="subcellular location">
    <subcellularLocation>
        <location evidence="1">Membrane</location>
        <topology evidence="1">Multi-pass membrane protein</topology>
    </subcellularLocation>
</comment>
<feature type="transmembrane region" description="Helical" evidence="6">
    <location>
        <begin position="156"/>
        <end position="178"/>
    </location>
</feature>
<feature type="transmembrane region" description="Helical" evidence="6">
    <location>
        <begin position="251"/>
        <end position="270"/>
    </location>
</feature>
<dbReference type="InterPro" id="IPR013525">
    <property type="entry name" value="ABC2_TM"/>
</dbReference>
<accession>A0ABV1P1Q1</accession>
<dbReference type="PANTHER" id="PTHR43027:SF2">
    <property type="entry name" value="TRANSPORT PERMEASE PROTEIN"/>
    <property type="match status" value="1"/>
</dbReference>
<keyword evidence="2 6" id="KW-0812">Transmembrane</keyword>
<dbReference type="Pfam" id="PF01061">
    <property type="entry name" value="ABC2_membrane"/>
    <property type="match status" value="1"/>
</dbReference>
<dbReference type="Proteomes" id="UP001482520">
    <property type="component" value="Unassembled WGS sequence"/>
</dbReference>
<evidence type="ECO:0000256" key="4">
    <source>
        <dbReference type="ARBA" id="ARBA00023136"/>
    </source>
</evidence>
<feature type="compositionally biased region" description="Low complexity" evidence="5">
    <location>
        <begin position="1"/>
        <end position="21"/>
    </location>
</feature>
<organism evidence="8 9">
    <name type="scientific">Nocardioides kribbensis</name>
    <dbReference type="NCBI Taxonomy" id="305517"/>
    <lineage>
        <taxon>Bacteria</taxon>
        <taxon>Bacillati</taxon>
        <taxon>Actinomycetota</taxon>
        <taxon>Actinomycetes</taxon>
        <taxon>Propionibacteriales</taxon>
        <taxon>Nocardioidaceae</taxon>
        <taxon>Nocardioides</taxon>
    </lineage>
</organism>
<comment type="caution">
    <text evidence="8">The sequence shown here is derived from an EMBL/GenBank/DDBJ whole genome shotgun (WGS) entry which is preliminary data.</text>
</comment>
<sequence length="280" mass="29462">MSTTTPRTEPTAPAAPATDAAGGSGRGAGVRRVRGLARANATLMTRNRLTLLYAVVLPVLPLVLLLTGPRGDVAVGAATVVTALMMTLLFPVYYNLLSQFVTRRDELVLKRLRTGETRDAEILVALALPGLVVAVTVSLVTVVVALALGAPAPVNPVLYAGAVLLGALMSVALAYWTAAWTRNAEAAQMTSLPVILLLVVGQVAVGFPDSVQRWTDWTPGAALTALVRIGWFGLDDGSTTPSLDLAATWSVGLQPVLVLGLWTAVGLDLARRSLRWEPQR</sequence>
<feature type="region of interest" description="Disordered" evidence="5">
    <location>
        <begin position="1"/>
        <end position="28"/>
    </location>
</feature>
<dbReference type="PANTHER" id="PTHR43027">
    <property type="entry name" value="DOXORUBICIN RESISTANCE ABC TRANSPORTER PERMEASE PROTEIN DRRC-RELATED"/>
    <property type="match status" value="1"/>
</dbReference>
<name>A0ABV1P1Q1_9ACTN</name>
<feature type="transmembrane region" description="Helical" evidence="6">
    <location>
        <begin position="122"/>
        <end position="150"/>
    </location>
</feature>
<proteinExistence type="predicted"/>
<gene>
    <name evidence="8" type="ORF">V6R90_15545</name>
</gene>